<evidence type="ECO:0000313" key="2">
    <source>
        <dbReference type="EMBL" id="OGI44582.1"/>
    </source>
</evidence>
<evidence type="ECO:0000313" key="3">
    <source>
        <dbReference type="Proteomes" id="UP000177925"/>
    </source>
</evidence>
<keyword evidence="1" id="KW-0472">Membrane</keyword>
<feature type="transmembrane region" description="Helical" evidence="1">
    <location>
        <begin position="197"/>
        <end position="218"/>
    </location>
</feature>
<keyword evidence="1" id="KW-0812">Transmembrane</keyword>
<protein>
    <recommendedName>
        <fullName evidence="4">MerC domain-containing protein</fullName>
    </recommendedName>
</protein>
<keyword evidence="1" id="KW-1133">Transmembrane helix</keyword>
<feature type="transmembrane region" description="Helical" evidence="1">
    <location>
        <begin position="224"/>
        <end position="240"/>
    </location>
</feature>
<dbReference type="GO" id="GO:0016020">
    <property type="term" value="C:membrane"/>
    <property type="evidence" value="ECO:0007669"/>
    <property type="project" value="InterPro"/>
</dbReference>
<dbReference type="Proteomes" id="UP000177925">
    <property type="component" value="Unassembled WGS sequence"/>
</dbReference>
<dbReference type="GO" id="GO:0015097">
    <property type="term" value="F:mercury ion transmembrane transporter activity"/>
    <property type="evidence" value="ECO:0007669"/>
    <property type="project" value="InterPro"/>
</dbReference>
<sequence>MPTIEFIYDRDCPNVEGARAALRDALLALKRTPMWQEWDRADQRAPEYVRAYGSPTILVDGKDIAGMPPSGDDVQGRTSAASAGRAGAAASACRIYRNEQGNTRGIPDSQLILAALQEESRSGKPAGMMRTLSALPAVGGALLPKLTCAACWPAYTALLSALGVEFVDYTPYLLPVTVAALTIALFGLGWRARARRGFGPLALGIIASAVIVIGKFAFDSDTTAYIGAAALIGATVWNLWPHRAGAGNCGACCVVSTVSSK</sequence>
<name>A0A1F6THH9_9PROT</name>
<dbReference type="AlphaFoldDB" id="A0A1F6THH9"/>
<reference evidence="2 3" key="1">
    <citation type="journal article" date="2016" name="Nat. Commun.">
        <title>Thousands of microbial genomes shed light on interconnected biogeochemical processes in an aquifer system.</title>
        <authorList>
            <person name="Anantharaman K."/>
            <person name="Brown C.T."/>
            <person name="Hug L.A."/>
            <person name="Sharon I."/>
            <person name="Castelle C.J."/>
            <person name="Probst A.J."/>
            <person name="Thomas B.C."/>
            <person name="Singh A."/>
            <person name="Wilkins M.J."/>
            <person name="Karaoz U."/>
            <person name="Brodie E.L."/>
            <person name="Williams K.H."/>
            <person name="Hubbard S.S."/>
            <person name="Banfield J.F."/>
        </authorList>
    </citation>
    <scope>NUCLEOTIDE SEQUENCE [LARGE SCALE GENOMIC DNA]</scope>
</reference>
<evidence type="ECO:0008006" key="4">
    <source>
        <dbReference type="Google" id="ProtNLM"/>
    </source>
</evidence>
<proteinExistence type="predicted"/>
<organism evidence="2 3">
    <name type="scientific">Candidatus Muproteobacteria bacterium RBG_16_64_11</name>
    <dbReference type="NCBI Taxonomy" id="1817758"/>
    <lineage>
        <taxon>Bacteria</taxon>
        <taxon>Pseudomonadati</taxon>
        <taxon>Pseudomonadota</taxon>
        <taxon>Candidatus Muproteobacteria</taxon>
    </lineage>
</organism>
<dbReference type="EMBL" id="MFSS01000019">
    <property type="protein sequence ID" value="OGI44582.1"/>
    <property type="molecule type" value="Genomic_DNA"/>
</dbReference>
<feature type="transmembrane region" description="Helical" evidence="1">
    <location>
        <begin position="172"/>
        <end position="190"/>
    </location>
</feature>
<accession>A0A1F6THH9</accession>
<dbReference type="InterPro" id="IPR004891">
    <property type="entry name" value="Mercury-R_MerC"/>
</dbReference>
<gene>
    <name evidence="2" type="ORF">A2150_06865</name>
</gene>
<feature type="transmembrane region" description="Helical" evidence="1">
    <location>
        <begin position="131"/>
        <end position="152"/>
    </location>
</feature>
<dbReference type="Pfam" id="PF03203">
    <property type="entry name" value="MerC"/>
    <property type="match status" value="1"/>
</dbReference>
<comment type="caution">
    <text evidence="2">The sequence shown here is derived from an EMBL/GenBank/DDBJ whole genome shotgun (WGS) entry which is preliminary data.</text>
</comment>
<evidence type="ECO:0000256" key="1">
    <source>
        <dbReference type="SAM" id="Phobius"/>
    </source>
</evidence>